<feature type="transmembrane region" description="Helical" evidence="6">
    <location>
        <begin position="244"/>
        <end position="267"/>
    </location>
</feature>
<feature type="domain" description="Phosphatidic acid phosphatase type 2/haloperoxidase" evidence="7">
    <location>
        <begin position="129"/>
        <end position="291"/>
    </location>
</feature>
<sequence>MSDSFVSAPSTESQFERPPHWLPALKQTWPEPAQHRPSILRWLRCYAFNIPLLVATGLLGIQLRRIVNPRDRPVPRSYIDGSIPTLSYPLYPEGVPMWAEALFIVLTTGFVYGIMALFMRSFWDLNNAIIGTLTAVVVGGIFQLNVKWLIGGLRPNFLSICNPAIPPPGASHKLAPRTDMYMVSDLCHPTNQDMYVDAQQSFPSGHTTTAFASMLFLSMYLHGKLGSRWATPAGPSRPAAAQPPFWYWVVLSVPLLAACLIAGAMWISQWHHWWELLAGGVIGALAGYMVYRGMYQRGIDGVRGVPIVPRAAGGGKAARPVD</sequence>
<dbReference type="GO" id="GO:0046839">
    <property type="term" value="P:phospholipid dephosphorylation"/>
    <property type="evidence" value="ECO:0007669"/>
    <property type="project" value="TreeGrafter"/>
</dbReference>
<feature type="transmembrane region" description="Helical" evidence="6">
    <location>
        <begin position="273"/>
        <end position="291"/>
    </location>
</feature>
<feature type="transmembrane region" description="Helical" evidence="6">
    <location>
        <begin position="125"/>
        <end position="146"/>
    </location>
</feature>
<dbReference type="AlphaFoldDB" id="A0A6G1HIT3"/>
<feature type="transmembrane region" description="Helical" evidence="6">
    <location>
        <begin position="97"/>
        <end position="118"/>
    </location>
</feature>
<evidence type="ECO:0000313" key="9">
    <source>
        <dbReference type="Proteomes" id="UP000799640"/>
    </source>
</evidence>
<keyword evidence="5 6" id="KW-0472">Membrane</keyword>
<evidence type="ECO:0000256" key="1">
    <source>
        <dbReference type="ARBA" id="ARBA00004141"/>
    </source>
</evidence>
<dbReference type="OrthoDB" id="10030083at2759"/>
<keyword evidence="9" id="KW-1185">Reference proteome</keyword>
<dbReference type="InterPro" id="IPR036938">
    <property type="entry name" value="PAP2/HPO_sf"/>
</dbReference>
<dbReference type="PANTHER" id="PTHR10165:SF84">
    <property type="entry name" value="PHOSPHATIDIC ACID PHOSPHATASE BETA"/>
    <property type="match status" value="1"/>
</dbReference>
<evidence type="ECO:0000256" key="6">
    <source>
        <dbReference type="SAM" id="Phobius"/>
    </source>
</evidence>
<protein>
    <recommendedName>
        <fullName evidence="7">Phosphatidic acid phosphatase type 2/haloperoxidase domain-containing protein</fullName>
    </recommendedName>
</protein>
<evidence type="ECO:0000256" key="4">
    <source>
        <dbReference type="ARBA" id="ARBA00022989"/>
    </source>
</evidence>
<keyword evidence="3 6" id="KW-0812">Transmembrane</keyword>
<gene>
    <name evidence="8" type="ORF">EJ06DRAFT_585520</name>
</gene>
<dbReference type="GO" id="GO:0006644">
    <property type="term" value="P:phospholipid metabolic process"/>
    <property type="evidence" value="ECO:0007669"/>
    <property type="project" value="InterPro"/>
</dbReference>
<dbReference type="Proteomes" id="UP000799640">
    <property type="component" value="Unassembled WGS sequence"/>
</dbReference>
<dbReference type="SUPFAM" id="SSF48317">
    <property type="entry name" value="Acid phosphatase/Vanadium-dependent haloperoxidase"/>
    <property type="match status" value="1"/>
</dbReference>
<dbReference type="InterPro" id="IPR000326">
    <property type="entry name" value="PAP2/HPO"/>
</dbReference>
<accession>A0A6G1HIT3</accession>
<name>A0A6G1HIT3_9PEZI</name>
<feature type="transmembrane region" description="Helical" evidence="6">
    <location>
        <begin position="45"/>
        <end position="63"/>
    </location>
</feature>
<comment type="similarity">
    <text evidence="2">Belongs to the PA-phosphatase related phosphoesterase family.</text>
</comment>
<dbReference type="GO" id="GO:0016020">
    <property type="term" value="C:membrane"/>
    <property type="evidence" value="ECO:0007669"/>
    <property type="project" value="UniProtKB-SubCell"/>
</dbReference>
<dbReference type="GO" id="GO:0008195">
    <property type="term" value="F:phosphatidate phosphatase activity"/>
    <property type="evidence" value="ECO:0007669"/>
    <property type="project" value="TreeGrafter"/>
</dbReference>
<dbReference type="Pfam" id="PF01569">
    <property type="entry name" value="PAP2"/>
    <property type="match status" value="1"/>
</dbReference>
<dbReference type="Gene3D" id="1.20.144.10">
    <property type="entry name" value="Phosphatidic acid phosphatase type 2/haloperoxidase"/>
    <property type="match status" value="1"/>
</dbReference>
<evidence type="ECO:0000256" key="2">
    <source>
        <dbReference type="ARBA" id="ARBA00008816"/>
    </source>
</evidence>
<keyword evidence="4 6" id="KW-1133">Transmembrane helix</keyword>
<dbReference type="EMBL" id="ML996709">
    <property type="protein sequence ID" value="KAF2395968.1"/>
    <property type="molecule type" value="Genomic_DNA"/>
</dbReference>
<comment type="subcellular location">
    <subcellularLocation>
        <location evidence="1">Membrane</location>
        <topology evidence="1">Multi-pass membrane protein</topology>
    </subcellularLocation>
</comment>
<dbReference type="InterPro" id="IPR043216">
    <property type="entry name" value="PAP-like"/>
</dbReference>
<evidence type="ECO:0000313" key="8">
    <source>
        <dbReference type="EMBL" id="KAF2395968.1"/>
    </source>
</evidence>
<evidence type="ECO:0000259" key="7">
    <source>
        <dbReference type="SMART" id="SM00014"/>
    </source>
</evidence>
<reference evidence="8" key="1">
    <citation type="journal article" date="2020" name="Stud. Mycol.">
        <title>101 Dothideomycetes genomes: a test case for predicting lifestyles and emergence of pathogens.</title>
        <authorList>
            <person name="Haridas S."/>
            <person name="Albert R."/>
            <person name="Binder M."/>
            <person name="Bloem J."/>
            <person name="Labutti K."/>
            <person name="Salamov A."/>
            <person name="Andreopoulos B."/>
            <person name="Baker S."/>
            <person name="Barry K."/>
            <person name="Bills G."/>
            <person name="Bluhm B."/>
            <person name="Cannon C."/>
            <person name="Castanera R."/>
            <person name="Culley D."/>
            <person name="Daum C."/>
            <person name="Ezra D."/>
            <person name="Gonzalez J."/>
            <person name="Henrissat B."/>
            <person name="Kuo A."/>
            <person name="Liang C."/>
            <person name="Lipzen A."/>
            <person name="Lutzoni F."/>
            <person name="Magnuson J."/>
            <person name="Mondo S."/>
            <person name="Nolan M."/>
            <person name="Ohm R."/>
            <person name="Pangilinan J."/>
            <person name="Park H.-J."/>
            <person name="Ramirez L."/>
            <person name="Alfaro M."/>
            <person name="Sun H."/>
            <person name="Tritt A."/>
            <person name="Yoshinaga Y."/>
            <person name="Zwiers L.-H."/>
            <person name="Turgeon B."/>
            <person name="Goodwin S."/>
            <person name="Spatafora J."/>
            <person name="Crous P."/>
            <person name="Grigoriev I."/>
        </authorList>
    </citation>
    <scope>NUCLEOTIDE SEQUENCE</scope>
    <source>
        <strain evidence="8">CBS 262.69</strain>
    </source>
</reference>
<dbReference type="PANTHER" id="PTHR10165">
    <property type="entry name" value="LIPID PHOSPHATE PHOSPHATASE"/>
    <property type="match status" value="1"/>
</dbReference>
<proteinExistence type="inferred from homology"/>
<evidence type="ECO:0000256" key="5">
    <source>
        <dbReference type="ARBA" id="ARBA00023136"/>
    </source>
</evidence>
<dbReference type="SMART" id="SM00014">
    <property type="entry name" value="acidPPc"/>
    <property type="match status" value="1"/>
</dbReference>
<organism evidence="8 9">
    <name type="scientific">Trichodelitschia bisporula</name>
    <dbReference type="NCBI Taxonomy" id="703511"/>
    <lineage>
        <taxon>Eukaryota</taxon>
        <taxon>Fungi</taxon>
        <taxon>Dikarya</taxon>
        <taxon>Ascomycota</taxon>
        <taxon>Pezizomycotina</taxon>
        <taxon>Dothideomycetes</taxon>
        <taxon>Dothideomycetes incertae sedis</taxon>
        <taxon>Phaeotrichales</taxon>
        <taxon>Phaeotrichaceae</taxon>
        <taxon>Trichodelitschia</taxon>
    </lineage>
</organism>
<evidence type="ECO:0000256" key="3">
    <source>
        <dbReference type="ARBA" id="ARBA00022692"/>
    </source>
</evidence>